<dbReference type="EMBL" id="WIXE01009527">
    <property type="protein sequence ID" value="KAK5978369.1"/>
    <property type="molecule type" value="Genomic_DNA"/>
</dbReference>
<comment type="similarity">
    <text evidence="2">Belongs to the ABC transporter superfamily. ABCC family. Conjugate transporter (TC 3.A.1.208) subfamily.</text>
</comment>
<dbReference type="InterPro" id="IPR003439">
    <property type="entry name" value="ABC_transporter-like_ATP-bd"/>
</dbReference>
<feature type="transmembrane region" description="Helical" evidence="9">
    <location>
        <begin position="16"/>
        <end position="36"/>
    </location>
</feature>
<keyword evidence="3" id="KW-0813">Transport</keyword>
<dbReference type="FunFam" id="3.40.50.300:FF:000163">
    <property type="entry name" value="Multidrug resistance-associated protein member 4"/>
    <property type="match status" value="1"/>
</dbReference>
<evidence type="ECO:0000256" key="1">
    <source>
        <dbReference type="ARBA" id="ARBA00004141"/>
    </source>
</evidence>
<name>A0AAN8FKH5_TRICO</name>
<keyword evidence="8 9" id="KW-0472">Membrane</keyword>
<comment type="subcellular location">
    <subcellularLocation>
        <location evidence="1">Membrane</location>
        <topology evidence="1">Multi-pass membrane protein</topology>
    </subcellularLocation>
</comment>
<dbReference type="InterPro" id="IPR017871">
    <property type="entry name" value="ABC_transporter-like_CS"/>
</dbReference>
<evidence type="ECO:0000313" key="12">
    <source>
        <dbReference type="Proteomes" id="UP001331761"/>
    </source>
</evidence>
<dbReference type="GO" id="GO:0042626">
    <property type="term" value="F:ATPase-coupled transmembrane transporter activity"/>
    <property type="evidence" value="ECO:0007669"/>
    <property type="project" value="TreeGrafter"/>
</dbReference>
<dbReference type="PROSITE" id="PS50893">
    <property type="entry name" value="ABC_TRANSPORTER_2"/>
    <property type="match status" value="1"/>
</dbReference>
<dbReference type="PANTHER" id="PTHR24223:SF456">
    <property type="entry name" value="MULTIDRUG RESISTANCE-ASSOCIATED PROTEIN LETHAL(2)03659"/>
    <property type="match status" value="1"/>
</dbReference>
<proteinExistence type="inferred from homology"/>
<keyword evidence="12" id="KW-1185">Reference proteome</keyword>
<dbReference type="SUPFAM" id="SSF90123">
    <property type="entry name" value="ABC transporter transmembrane region"/>
    <property type="match status" value="1"/>
</dbReference>
<dbReference type="InterPro" id="IPR027417">
    <property type="entry name" value="P-loop_NTPase"/>
</dbReference>
<dbReference type="Gene3D" id="3.40.50.300">
    <property type="entry name" value="P-loop containing nucleotide triphosphate hydrolases"/>
    <property type="match status" value="1"/>
</dbReference>
<keyword evidence="5" id="KW-0547">Nucleotide-binding</keyword>
<evidence type="ECO:0000259" key="10">
    <source>
        <dbReference type="PROSITE" id="PS50893"/>
    </source>
</evidence>
<dbReference type="InterPro" id="IPR036640">
    <property type="entry name" value="ABC1_TM_sf"/>
</dbReference>
<dbReference type="GO" id="GO:0016020">
    <property type="term" value="C:membrane"/>
    <property type="evidence" value="ECO:0007669"/>
    <property type="project" value="UniProtKB-SubCell"/>
</dbReference>
<dbReference type="PANTHER" id="PTHR24223">
    <property type="entry name" value="ATP-BINDING CASSETTE SUB-FAMILY C"/>
    <property type="match status" value="1"/>
</dbReference>
<organism evidence="11 12">
    <name type="scientific">Trichostrongylus colubriformis</name>
    <name type="common">Black scour worm</name>
    <dbReference type="NCBI Taxonomy" id="6319"/>
    <lineage>
        <taxon>Eukaryota</taxon>
        <taxon>Metazoa</taxon>
        <taxon>Ecdysozoa</taxon>
        <taxon>Nematoda</taxon>
        <taxon>Chromadorea</taxon>
        <taxon>Rhabditida</taxon>
        <taxon>Rhabditina</taxon>
        <taxon>Rhabditomorpha</taxon>
        <taxon>Strongyloidea</taxon>
        <taxon>Trichostrongylidae</taxon>
        <taxon>Trichostrongylus</taxon>
    </lineage>
</organism>
<keyword evidence="4 9" id="KW-0812">Transmembrane</keyword>
<dbReference type="GO" id="GO:0016887">
    <property type="term" value="F:ATP hydrolysis activity"/>
    <property type="evidence" value="ECO:0007669"/>
    <property type="project" value="InterPro"/>
</dbReference>
<dbReference type="InterPro" id="IPR050173">
    <property type="entry name" value="ABC_transporter_C-like"/>
</dbReference>
<sequence length="370" mass="40816">NVNTAAFGLTLSTSRWFAVCIDWLVALFVSVVAFFSVFTPASMSSGEVALMLVYAVQLTGFFSWIMRQSAELQNGMVSVERIVQYTELESEHDSVAPLAEVPKSWPSEGHITITNMFLKYDESENGEFVLKNICLDIKPREKIGIVGRTGAGKSSLLRALFRLTPPTSGTVMIDDVNTALIPLKTLRRGIAIIPQEPVLFIGSLRRNLDPFGQHSDEELWKVIEQVELKSAIAELSGGLEASMHEGGVNFSVGQRQLVCLARALLRNSRILVIDEATANVDPRTDTLIQRTIRESFSHATVLTIAHRLNTIMDSSRVLVLKDGEVAEFGPAHELLQKSSGVLKSLVEETGKENAALLYKMAEETYHQSPK</sequence>
<reference evidence="11 12" key="1">
    <citation type="submission" date="2019-10" db="EMBL/GenBank/DDBJ databases">
        <title>Assembly and Annotation for the nematode Trichostrongylus colubriformis.</title>
        <authorList>
            <person name="Martin J."/>
        </authorList>
    </citation>
    <scope>NUCLEOTIDE SEQUENCE [LARGE SCALE GENOMIC DNA]</scope>
    <source>
        <strain evidence="11">G859</strain>
        <tissue evidence="11">Whole worm</tissue>
    </source>
</reference>
<evidence type="ECO:0000256" key="9">
    <source>
        <dbReference type="SAM" id="Phobius"/>
    </source>
</evidence>
<protein>
    <submittedName>
        <fullName evidence="11">ABC transporter MOAT-B</fullName>
    </submittedName>
</protein>
<keyword evidence="7 9" id="KW-1133">Transmembrane helix</keyword>
<gene>
    <name evidence="11" type="ORF">GCK32_012620</name>
</gene>
<evidence type="ECO:0000256" key="7">
    <source>
        <dbReference type="ARBA" id="ARBA00022989"/>
    </source>
</evidence>
<dbReference type="AlphaFoldDB" id="A0AAN8FKH5"/>
<dbReference type="SUPFAM" id="SSF52540">
    <property type="entry name" value="P-loop containing nucleoside triphosphate hydrolases"/>
    <property type="match status" value="1"/>
</dbReference>
<dbReference type="GO" id="GO:0005524">
    <property type="term" value="F:ATP binding"/>
    <property type="evidence" value="ECO:0007669"/>
    <property type="project" value="UniProtKB-KW"/>
</dbReference>
<evidence type="ECO:0000256" key="6">
    <source>
        <dbReference type="ARBA" id="ARBA00022840"/>
    </source>
</evidence>
<feature type="domain" description="ABC transporter" evidence="10">
    <location>
        <begin position="111"/>
        <end position="347"/>
    </location>
</feature>
<evidence type="ECO:0000313" key="11">
    <source>
        <dbReference type="EMBL" id="KAK5978369.1"/>
    </source>
</evidence>
<feature type="transmembrane region" description="Helical" evidence="9">
    <location>
        <begin position="48"/>
        <end position="66"/>
    </location>
</feature>
<dbReference type="Proteomes" id="UP001331761">
    <property type="component" value="Unassembled WGS sequence"/>
</dbReference>
<dbReference type="InterPro" id="IPR003593">
    <property type="entry name" value="AAA+_ATPase"/>
</dbReference>
<dbReference type="Pfam" id="PF00005">
    <property type="entry name" value="ABC_tran"/>
    <property type="match status" value="1"/>
</dbReference>
<dbReference type="Gene3D" id="1.20.1560.10">
    <property type="entry name" value="ABC transporter type 1, transmembrane domain"/>
    <property type="match status" value="1"/>
</dbReference>
<dbReference type="CDD" id="cd03244">
    <property type="entry name" value="ABCC_MRP_domain2"/>
    <property type="match status" value="1"/>
</dbReference>
<feature type="non-terminal residue" evidence="11">
    <location>
        <position position="1"/>
    </location>
</feature>
<evidence type="ECO:0000256" key="2">
    <source>
        <dbReference type="ARBA" id="ARBA00009726"/>
    </source>
</evidence>
<accession>A0AAN8FKH5</accession>
<evidence type="ECO:0000256" key="3">
    <source>
        <dbReference type="ARBA" id="ARBA00022448"/>
    </source>
</evidence>
<comment type="caution">
    <text evidence="11">The sequence shown here is derived from an EMBL/GenBank/DDBJ whole genome shotgun (WGS) entry which is preliminary data.</text>
</comment>
<dbReference type="SMART" id="SM00382">
    <property type="entry name" value="AAA"/>
    <property type="match status" value="1"/>
</dbReference>
<evidence type="ECO:0000256" key="4">
    <source>
        <dbReference type="ARBA" id="ARBA00022692"/>
    </source>
</evidence>
<dbReference type="PROSITE" id="PS00211">
    <property type="entry name" value="ABC_TRANSPORTER_1"/>
    <property type="match status" value="1"/>
</dbReference>
<evidence type="ECO:0000256" key="5">
    <source>
        <dbReference type="ARBA" id="ARBA00022741"/>
    </source>
</evidence>
<keyword evidence="6" id="KW-0067">ATP-binding</keyword>
<evidence type="ECO:0000256" key="8">
    <source>
        <dbReference type="ARBA" id="ARBA00023136"/>
    </source>
</evidence>